<keyword evidence="2" id="KW-1185">Reference proteome</keyword>
<dbReference type="Proteomes" id="UP000278907">
    <property type="component" value="Unassembled WGS sequence"/>
</dbReference>
<gene>
    <name evidence="1" type="ORF">D7Y13_12740</name>
</gene>
<evidence type="ECO:0000313" key="1">
    <source>
        <dbReference type="EMBL" id="RKI10377.1"/>
    </source>
</evidence>
<dbReference type="InterPro" id="IPR045997">
    <property type="entry name" value="DUF5953"/>
</dbReference>
<sequence>MSATPRSLILVAYAPALTVDDSRPLGVVHGMERALRSLRLEWRIDETGRPIALPRRDSWLEEAAARGRFPLLCNGDENHPVTVFGSGRPAGISPGNTPQLEVHAELPMDPIGISASAQLLEQIAHGAHSFWGRILPDGMGATMALQVRHPSDEPRVPPRGLPVLKLPEKILSPEIPHHLGWLNYWSAATARTLGFPDPARDAELLSRARRTSTGGWIVQLTDAPLDLDDPSHLEALLRAYERFPAIGGRASP</sequence>
<evidence type="ECO:0000313" key="2">
    <source>
        <dbReference type="Proteomes" id="UP000278907"/>
    </source>
</evidence>
<name>A0ABX9QKF4_9BACT</name>
<accession>A0ABX9QKF4</accession>
<proteinExistence type="predicted"/>
<evidence type="ECO:0008006" key="3">
    <source>
        <dbReference type="Google" id="ProtNLM"/>
    </source>
</evidence>
<reference evidence="1 2" key="1">
    <citation type="submission" date="2018-09" db="EMBL/GenBank/DDBJ databases">
        <authorList>
            <person name="Livingstone P.G."/>
            <person name="Whitworth D.E."/>
        </authorList>
    </citation>
    <scope>NUCLEOTIDE SEQUENCE [LARGE SCALE GENOMIC DNA]</scope>
    <source>
        <strain evidence="1 2">CA031B</strain>
    </source>
</reference>
<protein>
    <recommendedName>
        <fullName evidence="3">Immunity protein 52 domain-containing protein</fullName>
    </recommendedName>
</protein>
<dbReference type="Pfam" id="PF19378">
    <property type="entry name" value="DUF5953"/>
    <property type="match status" value="1"/>
</dbReference>
<dbReference type="RefSeq" id="WP_120582691.1">
    <property type="nucleotide sequence ID" value="NZ_RAWI01000075.1"/>
</dbReference>
<organism evidence="1 2">
    <name type="scientific">Corallococcus praedator</name>
    <dbReference type="NCBI Taxonomy" id="2316724"/>
    <lineage>
        <taxon>Bacteria</taxon>
        <taxon>Pseudomonadati</taxon>
        <taxon>Myxococcota</taxon>
        <taxon>Myxococcia</taxon>
        <taxon>Myxococcales</taxon>
        <taxon>Cystobacterineae</taxon>
        <taxon>Myxococcaceae</taxon>
        <taxon>Corallococcus</taxon>
    </lineage>
</organism>
<comment type="caution">
    <text evidence="1">The sequence shown here is derived from an EMBL/GenBank/DDBJ whole genome shotgun (WGS) entry which is preliminary data.</text>
</comment>
<dbReference type="EMBL" id="RAWI01000075">
    <property type="protein sequence ID" value="RKI10377.1"/>
    <property type="molecule type" value="Genomic_DNA"/>
</dbReference>